<evidence type="ECO:0000256" key="4">
    <source>
        <dbReference type="ARBA" id="ARBA00022475"/>
    </source>
</evidence>
<evidence type="ECO:0000259" key="10">
    <source>
        <dbReference type="Pfam" id="PF02308"/>
    </source>
</evidence>
<evidence type="ECO:0000313" key="13">
    <source>
        <dbReference type="Proteomes" id="UP000199317"/>
    </source>
</evidence>
<comment type="similarity">
    <text evidence="2 9">Belongs to the MgtC/SapB family.</text>
</comment>
<dbReference type="EMBL" id="FNJL01000008">
    <property type="protein sequence ID" value="SDP17746.1"/>
    <property type="molecule type" value="Genomic_DNA"/>
</dbReference>
<reference evidence="13" key="1">
    <citation type="submission" date="2016-10" db="EMBL/GenBank/DDBJ databases">
        <authorList>
            <person name="Varghese N."/>
            <person name="Submissions S."/>
        </authorList>
    </citation>
    <scope>NUCLEOTIDE SEQUENCE [LARGE SCALE GENOMIC DNA]</scope>
    <source>
        <strain evidence="13">DSM 17101</strain>
    </source>
</reference>
<feature type="transmembrane region" description="Helical" evidence="9">
    <location>
        <begin position="108"/>
        <end position="135"/>
    </location>
</feature>
<evidence type="ECO:0000256" key="5">
    <source>
        <dbReference type="ARBA" id="ARBA00022692"/>
    </source>
</evidence>
<proteinExistence type="inferred from homology"/>
<keyword evidence="5 9" id="KW-0812">Transmembrane</keyword>
<dbReference type="InterPro" id="IPR003416">
    <property type="entry name" value="MgtC/SapB/SrpB/YhiD_fam"/>
</dbReference>
<dbReference type="Gene3D" id="3.30.70.260">
    <property type="match status" value="1"/>
</dbReference>
<feature type="transmembrane region" description="Helical" evidence="9">
    <location>
        <begin position="42"/>
        <end position="59"/>
    </location>
</feature>
<comment type="function">
    <text evidence="8">Virulence factor required for growth in low Mg(2+) medium and for intramacrophage survival. May be involved in regulating membrane potential by activating Na(+)/K(+)-ATPase.</text>
</comment>
<keyword evidence="7 9" id="KW-0472">Membrane</keyword>
<evidence type="ECO:0000259" key="11">
    <source>
        <dbReference type="Pfam" id="PF21770"/>
    </source>
</evidence>
<keyword evidence="13" id="KW-1185">Reference proteome</keyword>
<dbReference type="InterPro" id="IPR049177">
    <property type="entry name" value="MgtC_SapB_SrpB_YhiD_N"/>
</dbReference>
<sequence>MQFLRHFHLFPFLDTLVSLLTAFGLGAAIGLERQIRQRTAGLRTNTLVAVGAAAFVVLADRLEGPSGAVRVIAYVVSGVGFLGAGAIMKEGANITGLNTAATLWGSAAVGACAGSHLVAEAVLAALFVLASNTLLRPVANRINRRPVQEATSEAIYTVYVLCERGVHGEVRERMVELLEGANYPVRGVGQHAFGRTETEIEATLYATAVEADELDAVMRAIEELPGVLQAFWNAGSEE</sequence>
<evidence type="ECO:0000313" key="12">
    <source>
        <dbReference type="EMBL" id="SDP17746.1"/>
    </source>
</evidence>
<feature type="transmembrane region" description="Helical" evidence="9">
    <location>
        <begin position="12"/>
        <end position="30"/>
    </location>
</feature>
<dbReference type="GO" id="GO:0005886">
    <property type="term" value="C:plasma membrane"/>
    <property type="evidence" value="ECO:0007669"/>
    <property type="project" value="UniProtKB-SubCell"/>
</dbReference>
<gene>
    <name evidence="12" type="ORF">SAMN04489708_108148</name>
</gene>
<evidence type="ECO:0000256" key="6">
    <source>
        <dbReference type="ARBA" id="ARBA00022989"/>
    </source>
</evidence>
<dbReference type="RefSeq" id="WP_013593103.1">
    <property type="nucleotide sequence ID" value="NZ_FNJL01000008.1"/>
</dbReference>
<keyword evidence="6 9" id="KW-1133">Transmembrane helix</keyword>
<dbReference type="PANTHER" id="PTHR33778">
    <property type="entry name" value="PROTEIN MGTC"/>
    <property type="match status" value="1"/>
</dbReference>
<keyword evidence="9" id="KW-0997">Cell inner membrane</keyword>
<evidence type="ECO:0000256" key="3">
    <source>
        <dbReference type="ARBA" id="ARBA00013833"/>
    </source>
</evidence>
<name>A0A1H0QLY5_9BURK</name>
<dbReference type="PANTHER" id="PTHR33778:SF3">
    <property type="entry name" value="PROTEIN MGTC"/>
    <property type="match status" value="1"/>
</dbReference>
<dbReference type="Pfam" id="PF02308">
    <property type="entry name" value="MgtC"/>
    <property type="match status" value="1"/>
</dbReference>
<evidence type="ECO:0000256" key="7">
    <source>
        <dbReference type="ARBA" id="ARBA00023136"/>
    </source>
</evidence>
<evidence type="ECO:0000256" key="8">
    <source>
        <dbReference type="ARBA" id="ARBA00025369"/>
    </source>
</evidence>
<feature type="domain" description="MgtC-like C-terminal" evidence="11">
    <location>
        <begin position="156"/>
        <end position="232"/>
    </location>
</feature>
<evidence type="ECO:0000256" key="1">
    <source>
        <dbReference type="ARBA" id="ARBA00004651"/>
    </source>
</evidence>
<protein>
    <recommendedName>
        <fullName evidence="3 9">Protein MgtC</fullName>
    </recommendedName>
</protein>
<evidence type="ECO:0000256" key="2">
    <source>
        <dbReference type="ARBA" id="ARBA00009298"/>
    </source>
</evidence>
<dbReference type="OrthoDB" id="9811198at2"/>
<comment type="subcellular location">
    <subcellularLocation>
        <location evidence="9">Cell inner membrane</location>
        <topology evidence="9">Multi-pass membrane protein</topology>
    </subcellularLocation>
    <subcellularLocation>
        <location evidence="1">Cell membrane</location>
        <topology evidence="1">Multi-pass membrane protein</topology>
    </subcellularLocation>
</comment>
<dbReference type="InterPro" id="IPR048640">
    <property type="entry name" value="MgtC-like_C"/>
</dbReference>
<organism evidence="12 13">
    <name type="scientific">Paracidovorax cattleyae</name>
    <dbReference type="NCBI Taxonomy" id="80868"/>
    <lineage>
        <taxon>Bacteria</taxon>
        <taxon>Pseudomonadati</taxon>
        <taxon>Pseudomonadota</taxon>
        <taxon>Betaproteobacteria</taxon>
        <taxon>Burkholderiales</taxon>
        <taxon>Comamonadaceae</taxon>
        <taxon>Paracidovorax</taxon>
    </lineage>
</organism>
<dbReference type="PRINTS" id="PR01837">
    <property type="entry name" value="MGTCSAPBPROT"/>
</dbReference>
<feature type="domain" description="MgtC/SapB/SrpB/YhiD N-terminal" evidence="10">
    <location>
        <begin position="19"/>
        <end position="140"/>
    </location>
</feature>
<dbReference type="Pfam" id="PF21770">
    <property type="entry name" value="MgtC_SapB_C"/>
    <property type="match status" value="1"/>
</dbReference>
<dbReference type="GeneID" id="34236625"/>
<feature type="transmembrane region" description="Helical" evidence="9">
    <location>
        <begin position="71"/>
        <end position="88"/>
    </location>
</feature>
<accession>A0A1H0QLY5</accession>
<dbReference type="Proteomes" id="UP000199317">
    <property type="component" value="Unassembled WGS sequence"/>
</dbReference>
<evidence type="ECO:0000256" key="9">
    <source>
        <dbReference type="RuleBase" id="RU365041"/>
    </source>
</evidence>
<dbReference type="AlphaFoldDB" id="A0A1H0QLY5"/>
<keyword evidence="4" id="KW-1003">Cell membrane</keyword>